<evidence type="ECO:0000256" key="6">
    <source>
        <dbReference type="ARBA" id="ARBA00023043"/>
    </source>
</evidence>
<evidence type="ECO:0000256" key="8">
    <source>
        <dbReference type="SAM" id="Coils"/>
    </source>
</evidence>
<evidence type="ECO:0000256" key="5">
    <source>
        <dbReference type="ARBA" id="ARBA00022833"/>
    </source>
</evidence>
<dbReference type="GO" id="GO:0005737">
    <property type="term" value="C:cytoplasm"/>
    <property type="evidence" value="ECO:0007669"/>
    <property type="project" value="InterPro"/>
</dbReference>
<dbReference type="Gene3D" id="1.20.1270.60">
    <property type="entry name" value="Arfaptin homology (AH) domain/BAR domain"/>
    <property type="match status" value="1"/>
</dbReference>
<dbReference type="Proteomes" id="UP001187531">
    <property type="component" value="Unassembled WGS sequence"/>
</dbReference>
<evidence type="ECO:0000259" key="10">
    <source>
        <dbReference type="PROSITE" id="PS50003"/>
    </source>
</evidence>
<keyword evidence="4 7" id="KW-0863">Zinc-finger</keyword>
<dbReference type="SUPFAM" id="SSF57863">
    <property type="entry name" value="ArfGap/RecO-like zinc finger"/>
    <property type="match status" value="1"/>
</dbReference>
<keyword evidence="8" id="KW-0175">Coiled coil</keyword>
<dbReference type="PROSITE" id="PS50003">
    <property type="entry name" value="PH_DOMAIN"/>
    <property type="match status" value="1"/>
</dbReference>
<keyword evidence="2" id="KW-0479">Metal-binding</keyword>
<evidence type="ECO:0000313" key="12">
    <source>
        <dbReference type="EMBL" id="KAK2711039.1"/>
    </source>
</evidence>
<dbReference type="SMART" id="SM00233">
    <property type="entry name" value="PH"/>
    <property type="match status" value="1"/>
</dbReference>
<keyword evidence="13" id="KW-1185">Reference proteome</keyword>
<dbReference type="InterPro" id="IPR004148">
    <property type="entry name" value="BAR_dom"/>
</dbReference>
<dbReference type="SUPFAM" id="SSF50729">
    <property type="entry name" value="PH domain-like"/>
    <property type="match status" value="1"/>
</dbReference>
<feature type="region of interest" description="Disordered" evidence="9">
    <location>
        <begin position="378"/>
        <end position="407"/>
    </location>
</feature>
<evidence type="ECO:0000256" key="2">
    <source>
        <dbReference type="ARBA" id="ARBA00022723"/>
    </source>
</evidence>
<proteinExistence type="predicted"/>
<dbReference type="Gene3D" id="1.10.220.150">
    <property type="entry name" value="Arf GTPase activating protein"/>
    <property type="match status" value="1"/>
</dbReference>
<dbReference type="FunFam" id="1.20.1270.60:FF:000025">
    <property type="entry name" value="arf-GAP with coiled-coil, ANK repeat and PH domain-containing protein 2"/>
    <property type="match status" value="1"/>
</dbReference>
<dbReference type="FunFam" id="2.30.29.30:FF:000384">
    <property type="entry name" value="Uncharacterized protein, isoform A"/>
    <property type="match status" value="1"/>
</dbReference>
<gene>
    <name evidence="12" type="ORF">QYM36_012268</name>
</gene>
<protein>
    <recommendedName>
        <fullName evidence="14">Arf-GAP with coiled-coil, ANK repeat and PH domain-containing protein 2</fullName>
    </recommendedName>
</protein>
<name>A0AA88HPT5_ARTSF</name>
<keyword evidence="3" id="KW-0677">Repeat</keyword>
<feature type="domain" description="Arf-GAP" evidence="11">
    <location>
        <begin position="410"/>
        <end position="536"/>
    </location>
</feature>
<evidence type="ECO:0000256" key="7">
    <source>
        <dbReference type="PROSITE-ProRule" id="PRU00288"/>
    </source>
</evidence>
<feature type="compositionally biased region" description="Basic and acidic residues" evidence="9">
    <location>
        <begin position="378"/>
        <end position="390"/>
    </location>
</feature>
<dbReference type="CDD" id="cd08835">
    <property type="entry name" value="ArfGap_ACAP"/>
    <property type="match status" value="1"/>
</dbReference>
<dbReference type="PANTHER" id="PTHR23180">
    <property type="entry name" value="CENTAURIN/ARF"/>
    <property type="match status" value="1"/>
</dbReference>
<feature type="compositionally biased region" description="Basic and acidic residues" evidence="9">
    <location>
        <begin position="582"/>
        <end position="594"/>
    </location>
</feature>
<dbReference type="Pfam" id="PF01412">
    <property type="entry name" value="ArfGap"/>
    <property type="match status" value="1"/>
</dbReference>
<evidence type="ECO:0000256" key="1">
    <source>
        <dbReference type="ARBA" id="ARBA00022468"/>
    </source>
</evidence>
<dbReference type="SMART" id="SM00105">
    <property type="entry name" value="ArfGap"/>
    <property type="match status" value="1"/>
</dbReference>
<dbReference type="InterPro" id="IPR037278">
    <property type="entry name" value="ARFGAP/RecO"/>
</dbReference>
<dbReference type="InterPro" id="IPR001164">
    <property type="entry name" value="ArfGAP_dom"/>
</dbReference>
<dbReference type="InterPro" id="IPR038508">
    <property type="entry name" value="ArfGAP_dom_sf"/>
</dbReference>
<keyword evidence="6" id="KW-0040">ANK repeat</keyword>
<evidence type="ECO:0000259" key="11">
    <source>
        <dbReference type="PROSITE" id="PS50115"/>
    </source>
</evidence>
<dbReference type="Pfam" id="PF16746">
    <property type="entry name" value="BAR_3"/>
    <property type="match status" value="1"/>
</dbReference>
<evidence type="ECO:0000256" key="4">
    <source>
        <dbReference type="ARBA" id="ARBA00022771"/>
    </source>
</evidence>
<dbReference type="AlphaFoldDB" id="A0AA88HPT5"/>
<feature type="compositionally biased region" description="Basic and acidic residues" evidence="9">
    <location>
        <begin position="562"/>
        <end position="572"/>
    </location>
</feature>
<dbReference type="PROSITE" id="PS50115">
    <property type="entry name" value="ARFGAP"/>
    <property type="match status" value="1"/>
</dbReference>
<organism evidence="12 13">
    <name type="scientific">Artemia franciscana</name>
    <name type="common">Brine shrimp</name>
    <name type="synonym">Artemia sanfranciscana</name>
    <dbReference type="NCBI Taxonomy" id="6661"/>
    <lineage>
        <taxon>Eukaryota</taxon>
        <taxon>Metazoa</taxon>
        <taxon>Ecdysozoa</taxon>
        <taxon>Arthropoda</taxon>
        <taxon>Crustacea</taxon>
        <taxon>Branchiopoda</taxon>
        <taxon>Anostraca</taxon>
        <taxon>Artemiidae</taxon>
        <taxon>Artemia</taxon>
    </lineage>
</organism>
<evidence type="ECO:0008006" key="14">
    <source>
        <dbReference type="Google" id="ProtNLM"/>
    </source>
</evidence>
<dbReference type="Gene3D" id="2.30.29.30">
    <property type="entry name" value="Pleckstrin-homology domain (PH domain)/Phosphotyrosine-binding domain (PTB)"/>
    <property type="match status" value="1"/>
</dbReference>
<dbReference type="CDD" id="cd13250">
    <property type="entry name" value="PH_ACAP"/>
    <property type="match status" value="1"/>
</dbReference>
<dbReference type="GO" id="GO:0005096">
    <property type="term" value="F:GTPase activator activity"/>
    <property type="evidence" value="ECO:0007669"/>
    <property type="project" value="UniProtKB-KW"/>
</dbReference>
<feature type="domain" description="PH" evidence="10">
    <location>
        <begin position="271"/>
        <end position="367"/>
    </location>
</feature>
<reference evidence="12" key="1">
    <citation type="submission" date="2023-07" db="EMBL/GenBank/DDBJ databases">
        <title>Chromosome-level genome assembly of Artemia franciscana.</title>
        <authorList>
            <person name="Jo E."/>
        </authorList>
    </citation>
    <scope>NUCLEOTIDE SEQUENCE</scope>
    <source>
        <tissue evidence="12">Whole body</tissue>
    </source>
</reference>
<feature type="region of interest" description="Disordered" evidence="9">
    <location>
        <begin position="555"/>
        <end position="594"/>
    </location>
</feature>
<comment type="caution">
    <text evidence="12">The sequence shown here is derived from an EMBL/GenBank/DDBJ whole genome shotgun (WGS) entry which is preliminary data.</text>
</comment>
<keyword evidence="1" id="KW-0343">GTPase activation</keyword>
<dbReference type="InterPro" id="IPR001849">
    <property type="entry name" value="PH_domain"/>
</dbReference>
<feature type="compositionally biased region" description="Low complexity" evidence="9">
    <location>
        <begin position="394"/>
        <end position="405"/>
    </location>
</feature>
<dbReference type="PRINTS" id="PR00405">
    <property type="entry name" value="REVINTRACTNG"/>
</dbReference>
<keyword evidence="5" id="KW-0862">Zinc</keyword>
<dbReference type="SUPFAM" id="SSF103657">
    <property type="entry name" value="BAR/IMD domain-like"/>
    <property type="match status" value="1"/>
</dbReference>
<sequence length="698" mass="78985">MTALLIPFEECLRDSPYFRDAAELNQNQLDELEGKLEKMLKTCNAMINSGKELIQNQSHLVSNVYDLSQYFKGDERMTTSLNKVAHTQQEIMKFKSILLDQASRSLSRVISNFIQKDIKRVKDAKVLLDKVTADCDNALNKYANLPKSGFSVNRLSEKVSPEETQNLVMATRACFRHTALDYVCALSIVKSKFKHEILDAILCFMHANSTYFHQGSDLFQDVDPFLKKLGNEISSMREETNDLEKMLDNRHTIVHNKDMVATSTSKIQRPSILLEGYLFKRTSSKFKTWNRRWFIIWKNQLAYRKRNGGMEISVMEEDLKLCSVKPSTEIDRRFCFEINSPSKSHTLQADSEESFNAWLLALQQAIGIALQQSFNNHENNREDQTPEARSLHKSLSSSSLSSSSSKTGNYGFYETIRKIPGNDRCCDCGSTDAKWASINLGIVVCVDCSGIHRSLGVHFSKVRSLTLDSWEPEIVKVMKELGNEVVNKIYLAHIPDNAVQATLGCSNAVREEWIQSKYVKRKFVRDALLLSKPPEEDDSSRGRIIRHWSVRKIRRRSKSGSRKTDDRSDKSAKLSTESAASVDKENKCFDTSKDGELENPVNTVEIVTIGEDLGDKSFLILSEDDNEDSTDGEDNISIGAESLSKLSPEMILYKASRAHNIPVMALAIALGADKNWINEEDKQRTPLHQAVISVSVFL</sequence>
<dbReference type="PANTHER" id="PTHR23180:SF399">
    <property type="entry name" value="BLOWN FUSE, ISOFORM A-RELATED"/>
    <property type="match status" value="1"/>
</dbReference>
<accession>A0AA88HPT5</accession>
<dbReference type="FunFam" id="1.10.220.150:FF:000009">
    <property type="entry name" value="stromal membrane-associated protein 1 isoform X1"/>
    <property type="match status" value="1"/>
</dbReference>
<dbReference type="InterPro" id="IPR027267">
    <property type="entry name" value="AH/BAR_dom_sf"/>
</dbReference>
<dbReference type="Pfam" id="PF00169">
    <property type="entry name" value="PH"/>
    <property type="match status" value="1"/>
</dbReference>
<evidence type="ECO:0000256" key="3">
    <source>
        <dbReference type="ARBA" id="ARBA00022737"/>
    </source>
</evidence>
<feature type="coiled-coil region" evidence="8">
    <location>
        <begin position="22"/>
        <end position="49"/>
    </location>
</feature>
<dbReference type="InterPro" id="IPR045258">
    <property type="entry name" value="ACAP1/2/3-like"/>
</dbReference>
<dbReference type="EMBL" id="JAVRJZ010000016">
    <property type="protein sequence ID" value="KAK2711039.1"/>
    <property type="molecule type" value="Genomic_DNA"/>
</dbReference>
<dbReference type="GO" id="GO:0008270">
    <property type="term" value="F:zinc ion binding"/>
    <property type="evidence" value="ECO:0007669"/>
    <property type="project" value="UniProtKB-KW"/>
</dbReference>
<evidence type="ECO:0000313" key="13">
    <source>
        <dbReference type="Proteomes" id="UP001187531"/>
    </source>
</evidence>
<dbReference type="InterPro" id="IPR011993">
    <property type="entry name" value="PH-like_dom_sf"/>
</dbReference>
<evidence type="ECO:0000256" key="9">
    <source>
        <dbReference type="SAM" id="MobiDB-lite"/>
    </source>
</evidence>